<dbReference type="InterPro" id="IPR012349">
    <property type="entry name" value="Split_barrel_FMN-bd"/>
</dbReference>
<evidence type="ECO:0000256" key="1">
    <source>
        <dbReference type="SAM" id="MobiDB-lite"/>
    </source>
</evidence>
<reference evidence="3 4" key="1">
    <citation type="submission" date="2021-07" db="EMBL/GenBank/DDBJ databases">
        <title>Sphingomonas sp.</title>
        <authorList>
            <person name="Feng G."/>
            <person name="Li J."/>
            <person name="Pan M."/>
        </authorList>
    </citation>
    <scope>NUCLEOTIDE SEQUENCE [LARGE SCALE GENOMIC DNA]</scope>
    <source>
        <strain evidence="3 4">RRHST34</strain>
    </source>
</reference>
<proteinExistence type="predicted"/>
<gene>
    <name evidence="3" type="ORF">KZ820_08615</name>
</gene>
<evidence type="ECO:0000313" key="4">
    <source>
        <dbReference type="Proteomes" id="UP000759103"/>
    </source>
</evidence>
<dbReference type="Gene3D" id="2.30.110.10">
    <property type="entry name" value="Electron Transport, Fmn-binding Protein, Chain A"/>
    <property type="match status" value="1"/>
</dbReference>
<dbReference type="SUPFAM" id="SSF50475">
    <property type="entry name" value="FMN-binding split barrel"/>
    <property type="match status" value="1"/>
</dbReference>
<evidence type="ECO:0000259" key="2">
    <source>
        <dbReference type="Pfam" id="PF01243"/>
    </source>
</evidence>
<feature type="compositionally biased region" description="Basic residues" evidence="1">
    <location>
        <begin position="181"/>
        <end position="190"/>
    </location>
</feature>
<dbReference type="InterPro" id="IPR024029">
    <property type="entry name" value="Pyridox_Oxase_FMN-dep"/>
</dbReference>
<dbReference type="Pfam" id="PF01243">
    <property type="entry name" value="PNPOx_N"/>
    <property type="match status" value="1"/>
</dbReference>
<feature type="region of interest" description="Disordered" evidence="1">
    <location>
        <begin position="175"/>
        <end position="205"/>
    </location>
</feature>
<name>A0ABS7BMQ0_9SPHN</name>
<comment type="caution">
    <text evidence="3">The sequence shown here is derived from an EMBL/GenBank/DDBJ whole genome shotgun (WGS) entry which is preliminary data.</text>
</comment>
<dbReference type="NCBIfam" id="TIGR04025">
    <property type="entry name" value="PPOX_FMN_DR2398"/>
    <property type="match status" value="1"/>
</dbReference>
<dbReference type="RefSeq" id="WP_219748247.1">
    <property type="nucleotide sequence ID" value="NZ_JAHXZN010000002.1"/>
</dbReference>
<dbReference type="EMBL" id="JAHXZN010000002">
    <property type="protein sequence ID" value="MBW6530795.1"/>
    <property type="molecule type" value="Genomic_DNA"/>
</dbReference>
<dbReference type="Proteomes" id="UP000759103">
    <property type="component" value="Unassembled WGS sequence"/>
</dbReference>
<dbReference type="PANTHER" id="PTHR42815">
    <property type="entry name" value="FAD-BINDING, PUTATIVE (AFU_ORTHOLOGUE AFUA_6G07600)-RELATED"/>
    <property type="match status" value="1"/>
</dbReference>
<organism evidence="3 4">
    <name type="scientific">Sphingomonas citri</name>
    <dbReference type="NCBI Taxonomy" id="2862499"/>
    <lineage>
        <taxon>Bacteria</taxon>
        <taxon>Pseudomonadati</taxon>
        <taxon>Pseudomonadota</taxon>
        <taxon>Alphaproteobacteria</taxon>
        <taxon>Sphingomonadales</taxon>
        <taxon>Sphingomonadaceae</taxon>
        <taxon>Sphingomonas</taxon>
    </lineage>
</organism>
<keyword evidence="4" id="KW-1185">Reference proteome</keyword>
<sequence length="229" mass="25418">MPDLTAADLDRLYAPPAETIQRAVLPRLIDFHEAYVKQASFFCLASGRDEGLDVSPRGGPPGFVRVVDPAHVAFADWPGNNRIETLHNLVEDDRLALLFLFPGLDVFLRINGRGRISDDAALLEHLNESGKRPKTAIVVAVEQVLFHCGKAINRARLWSPDAQLARDAVVDRRDEGDAQRRVGRRRRAAGRRLPGSGEEGSLLSRRCPAQRVTRVTCPILRPARLSRLP</sequence>
<protein>
    <submittedName>
        <fullName evidence="3">Pyridoxamine 5'-phosphate oxidase family protein</fullName>
    </submittedName>
</protein>
<dbReference type="PANTHER" id="PTHR42815:SF2">
    <property type="entry name" value="FAD-BINDING, PUTATIVE (AFU_ORTHOLOGUE AFUA_6G07600)-RELATED"/>
    <property type="match status" value="1"/>
</dbReference>
<accession>A0ABS7BMQ0</accession>
<evidence type="ECO:0000313" key="3">
    <source>
        <dbReference type="EMBL" id="MBW6530795.1"/>
    </source>
</evidence>
<feature type="domain" description="Pyridoxamine 5'-phosphate oxidase N-terminal" evidence="2">
    <location>
        <begin position="31"/>
        <end position="148"/>
    </location>
</feature>
<dbReference type="InterPro" id="IPR011576">
    <property type="entry name" value="Pyridox_Oxase_N"/>
</dbReference>